<dbReference type="GO" id="GO:0022627">
    <property type="term" value="C:cytosolic small ribosomal subunit"/>
    <property type="evidence" value="ECO:0007669"/>
    <property type="project" value="TreeGrafter"/>
</dbReference>
<dbReference type="InterPro" id="IPR032528">
    <property type="entry name" value="Ribosom_S30AE_C"/>
</dbReference>
<dbReference type="InterPro" id="IPR036567">
    <property type="entry name" value="RHF-like"/>
</dbReference>
<comment type="caution">
    <text evidence="4">The sequence shown here is derived from an EMBL/GenBank/DDBJ whole genome shotgun (WGS) entry which is preliminary data.</text>
</comment>
<dbReference type="GO" id="GO:0043024">
    <property type="term" value="F:ribosomal small subunit binding"/>
    <property type="evidence" value="ECO:0007669"/>
    <property type="project" value="TreeGrafter"/>
</dbReference>
<dbReference type="SUPFAM" id="SSF69754">
    <property type="entry name" value="Ribosome binding protein Y (YfiA homologue)"/>
    <property type="match status" value="1"/>
</dbReference>
<dbReference type="GO" id="GO:0045900">
    <property type="term" value="P:negative regulation of translational elongation"/>
    <property type="evidence" value="ECO:0007669"/>
    <property type="project" value="TreeGrafter"/>
</dbReference>
<organism evidence="4 5">
    <name type="scientific">Aerophobetes bacterium</name>
    <dbReference type="NCBI Taxonomy" id="2030807"/>
    <lineage>
        <taxon>Bacteria</taxon>
        <taxon>Candidatus Aerophobota</taxon>
    </lineage>
</organism>
<evidence type="ECO:0000256" key="2">
    <source>
        <dbReference type="SAM" id="Coils"/>
    </source>
</evidence>
<dbReference type="PANTHER" id="PTHR33231:SF1">
    <property type="entry name" value="30S RIBOSOMAL PROTEIN"/>
    <property type="match status" value="1"/>
</dbReference>
<evidence type="ECO:0000259" key="3">
    <source>
        <dbReference type="Pfam" id="PF16321"/>
    </source>
</evidence>
<dbReference type="InterPro" id="IPR003489">
    <property type="entry name" value="RHF/RaiA"/>
</dbReference>
<reference evidence="4 5" key="1">
    <citation type="submission" date="2019-03" db="EMBL/GenBank/DDBJ databases">
        <title>Metabolic potential of uncultured bacteria and archaea associated with petroleum seepage in deep-sea sediments.</title>
        <authorList>
            <person name="Dong X."/>
            <person name="Hubert C."/>
        </authorList>
    </citation>
    <scope>NUCLEOTIDE SEQUENCE [LARGE SCALE GENOMIC DNA]</scope>
    <source>
        <strain evidence="4">E29_bin28</strain>
    </source>
</reference>
<dbReference type="NCBIfam" id="TIGR00741">
    <property type="entry name" value="yfiA"/>
    <property type="match status" value="1"/>
</dbReference>
<dbReference type="Pfam" id="PF16321">
    <property type="entry name" value="Ribosom_S30AE_C"/>
    <property type="match status" value="1"/>
</dbReference>
<dbReference type="Gene3D" id="3.30.505.50">
    <property type="entry name" value="Sigma 54 modulation/S30EA ribosomal protein, C-terminal domain"/>
    <property type="match status" value="1"/>
</dbReference>
<evidence type="ECO:0000256" key="1">
    <source>
        <dbReference type="ARBA" id="ARBA00022845"/>
    </source>
</evidence>
<dbReference type="PANTHER" id="PTHR33231">
    <property type="entry name" value="30S RIBOSOMAL PROTEIN"/>
    <property type="match status" value="1"/>
</dbReference>
<evidence type="ECO:0000313" key="5">
    <source>
        <dbReference type="Proteomes" id="UP000316925"/>
    </source>
</evidence>
<dbReference type="Proteomes" id="UP000316925">
    <property type="component" value="Unassembled WGS sequence"/>
</dbReference>
<name>A0A523YSE0_UNCAE</name>
<proteinExistence type="predicted"/>
<keyword evidence="2" id="KW-0175">Coiled coil</keyword>
<gene>
    <name evidence="4" type="primary">raiA</name>
    <name evidence="4" type="ORF">E3J33_00080</name>
</gene>
<dbReference type="InterPro" id="IPR038416">
    <property type="entry name" value="Ribosom_S30AE_C_sf"/>
</dbReference>
<dbReference type="AlphaFoldDB" id="A0A523YSE0"/>
<feature type="coiled-coil region" evidence="2">
    <location>
        <begin position="71"/>
        <end position="98"/>
    </location>
</feature>
<dbReference type="Pfam" id="PF02482">
    <property type="entry name" value="Ribosomal_S30AE"/>
    <property type="match status" value="1"/>
</dbReference>
<protein>
    <submittedName>
        <fullName evidence="4">Ribosome-associated translation inhibitor RaiA</fullName>
    </submittedName>
</protein>
<keyword evidence="1" id="KW-0810">Translation regulation</keyword>
<dbReference type="EMBL" id="SOIJ01000006">
    <property type="protein sequence ID" value="TET94425.1"/>
    <property type="molecule type" value="Genomic_DNA"/>
</dbReference>
<accession>A0A523YSE0</accession>
<evidence type="ECO:0000313" key="4">
    <source>
        <dbReference type="EMBL" id="TET94425.1"/>
    </source>
</evidence>
<dbReference type="CDD" id="cd00552">
    <property type="entry name" value="RaiA"/>
    <property type="match status" value="1"/>
</dbReference>
<dbReference type="Gene3D" id="3.30.160.100">
    <property type="entry name" value="Ribosome hibernation promotion factor-like"/>
    <property type="match status" value="1"/>
</dbReference>
<dbReference type="InterPro" id="IPR050574">
    <property type="entry name" value="HPF/YfiA_ribosome-assoc"/>
</dbReference>
<sequence>MQVEVSRTHVPVNADLDKHIRKKLQKINRYLQRVFSARVRIKEEKKRYLTEINVVADGLTIHGDGSSPDLYSSVESAIDKVNKQAKKFKEKIKSHRSRMRTEKRGLLSTISQESVHSNYPQITHITRAIAKPMTVDEAFGELSLSQDRFFFFLNTDTNQINVLYLTDDGNFDLMEPQI</sequence>
<feature type="domain" description="Sigma 54 modulation/S30EA ribosomal protein C-terminal" evidence="3">
    <location>
        <begin position="120"/>
        <end position="171"/>
    </location>
</feature>